<evidence type="ECO:0000256" key="1">
    <source>
        <dbReference type="SAM" id="Coils"/>
    </source>
</evidence>
<accession>A0A2H0KA22</accession>
<dbReference type="SUPFAM" id="SSF55154">
    <property type="entry name" value="CYTH-like phosphatases"/>
    <property type="match status" value="1"/>
</dbReference>
<dbReference type="Proteomes" id="UP000229342">
    <property type="component" value="Unassembled WGS sequence"/>
</dbReference>
<feature type="domain" description="CYTH" evidence="2">
    <location>
        <begin position="1"/>
        <end position="209"/>
    </location>
</feature>
<name>A0A2H0KA22_9BACT</name>
<dbReference type="InterPro" id="IPR008173">
    <property type="entry name" value="Adenylyl_cyclase_CyaB"/>
</dbReference>
<dbReference type="PROSITE" id="PS51707">
    <property type="entry name" value="CYTH"/>
    <property type="match status" value="1"/>
</dbReference>
<reference evidence="3 4" key="1">
    <citation type="submission" date="2017-09" db="EMBL/GenBank/DDBJ databases">
        <title>Depth-based differentiation of microbial function through sediment-hosted aquifers and enrichment of novel symbionts in the deep terrestrial subsurface.</title>
        <authorList>
            <person name="Probst A.J."/>
            <person name="Ladd B."/>
            <person name="Jarett J.K."/>
            <person name="Geller-Mcgrath D.E."/>
            <person name="Sieber C.M."/>
            <person name="Emerson J.B."/>
            <person name="Anantharaman K."/>
            <person name="Thomas B.C."/>
            <person name="Malmstrom R."/>
            <person name="Stieglmeier M."/>
            <person name="Klingl A."/>
            <person name="Woyke T."/>
            <person name="Ryan C.M."/>
            <person name="Banfield J.F."/>
        </authorList>
    </citation>
    <scope>NUCLEOTIDE SEQUENCE [LARGE SCALE GENOMIC DNA]</scope>
    <source>
        <strain evidence="3">CG11_big_fil_rev_8_21_14_0_20_46_11</strain>
    </source>
</reference>
<comment type="caution">
    <text evidence="3">The sequence shown here is derived from an EMBL/GenBank/DDBJ whole genome shotgun (WGS) entry which is preliminary data.</text>
</comment>
<keyword evidence="1" id="KW-0175">Coiled coil</keyword>
<evidence type="ECO:0000259" key="2">
    <source>
        <dbReference type="PROSITE" id="PS51707"/>
    </source>
</evidence>
<protein>
    <recommendedName>
        <fullName evidence="2">CYTH domain-containing protein</fullName>
    </recommendedName>
</protein>
<dbReference type="PANTHER" id="PTHR21028">
    <property type="entry name" value="SI:CH211-156B7.4"/>
    <property type="match status" value="1"/>
</dbReference>
<dbReference type="InterPro" id="IPR023577">
    <property type="entry name" value="CYTH_domain"/>
</dbReference>
<dbReference type="Gene3D" id="2.40.320.10">
    <property type="entry name" value="Hypothetical Protein Pfu-838710-001"/>
    <property type="match status" value="1"/>
</dbReference>
<feature type="coiled-coil region" evidence="1">
    <location>
        <begin position="175"/>
        <end position="202"/>
    </location>
</feature>
<dbReference type="PANTHER" id="PTHR21028:SF2">
    <property type="entry name" value="CYTH DOMAIN-CONTAINING PROTEIN"/>
    <property type="match status" value="1"/>
</dbReference>
<organism evidence="3 4">
    <name type="scientific">Candidatus Taylorbacteria bacterium CG11_big_fil_rev_8_21_14_0_20_46_11</name>
    <dbReference type="NCBI Taxonomy" id="1975025"/>
    <lineage>
        <taxon>Bacteria</taxon>
        <taxon>Candidatus Tayloriibacteriota</taxon>
    </lineage>
</organism>
<dbReference type="InterPro" id="IPR033469">
    <property type="entry name" value="CYTH-like_dom_sf"/>
</dbReference>
<evidence type="ECO:0000313" key="3">
    <source>
        <dbReference type="EMBL" id="PIQ68111.1"/>
    </source>
</evidence>
<evidence type="ECO:0000313" key="4">
    <source>
        <dbReference type="Proteomes" id="UP000229342"/>
    </source>
</evidence>
<dbReference type="Pfam" id="PF01928">
    <property type="entry name" value="CYTH"/>
    <property type="match status" value="1"/>
</dbReference>
<dbReference type="AlphaFoldDB" id="A0A2H0KA22"/>
<gene>
    <name evidence="3" type="ORF">COV91_05760</name>
</gene>
<dbReference type="EMBL" id="PCVG01000079">
    <property type="protein sequence ID" value="PIQ68111.1"/>
    <property type="molecule type" value="Genomic_DNA"/>
</dbReference>
<sequence length="223" mass="25418">MFEIEIKSLLGGQEKALELKRRLVQLFPAMKVLPSHKQRNHYFNTPATLDAVYTSVTPLIGEEKRDDLKKSTEQGSKVSIRTREADGKTLFIIKASIGDDTSANGISRIEFEEPVSLTLDELDKRLLDAGLTYQAKWSRERDEFDLGAVHVTVDKNAGYGYLAEFEKMISDGAQAEQATHELKALMAQLHCVELEQDRLERMFAHYNKHWGEYYGTDKTFTIE</sequence>
<proteinExistence type="predicted"/>